<dbReference type="Gene3D" id="1.10.132.130">
    <property type="match status" value="1"/>
</dbReference>
<keyword evidence="7" id="KW-0788">Thiol protease</keyword>
<evidence type="ECO:0000256" key="1">
    <source>
        <dbReference type="ARBA" id="ARBA00000810"/>
    </source>
</evidence>
<evidence type="ECO:0000256" key="7">
    <source>
        <dbReference type="ARBA" id="ARBA00022807"/>
    </source>
</evidence>
<comment type="caution">
    <text evidence="10">The sequence shown here is derived from an EMBL/GenBank/DDBJ whole genome shotgun (WGS) entry which is preliminary data.</text>
</comment>
<evidence type="ECO:0000256" key="5">
    <source>
        <dbReference type="ARBA" id="ARBA00022729"/>
    </source>
</evidence>
<protein>
    <recommendedName>
        <fullName evidence="3">legumain</fullName>
        <ecNumber evidence="3">3.4.22.34</ecNumber>
    </recommendedName>
</protein>
<name>A0A443RXW6_9ACAR</name>
<dbReference type="OrthoDB" id="9995590at2759"/>
<evidence type="ECO:0000256" key="6">
    <source>
        <dbReference type="ARBA" id="ARBA00022801"/>
    </source>
</evidence>
<dbReference type="InterPro" id="IPR046427">
    <property type="entry name" value="Legumain_prodom_sf"/>
</dbReference>
<dbReference type="EC" id="3.4.22.34" evidence="3"/>
<dbReference type="InterPro" id="IPR001096">
    <property type="entry name" value="Peptidase_C13"/>
</dbReference>
<keyword evidence="11" id="KW-1185">Reference proteome</keyword>
<dbReference type="Pfam" id="PF20985">
    <property type="entry name" value="Legum_prodom"/>
    <property type="match status" value="1"/>
</dbReference>
<evidence type="ECO:0000256" key="8">
    <source>
        <dbReference type="PIRSR" id="PIRSR019663-1"/>
    </source>
</evidence>
<feature type="domain" description="Legumain prodomain" evidence="9">
    <location>
        <begin position="304"/>
        <end position="391"/>
    </location>
</feature>
<proteinExistence type="inferred from homology"/>
<dbReference type="PRINTS" id="PR00776">
    <property type="entry name" value="HEMOGLOBNASE"/>
</dbReference>
<evidence type="ECO:0000256" key="3">
    <source>
        <dbReference type="ARBA" id="ARBA00012628"/>
    </source>
</evidence>
<dbReference type="GO" id="GO:0005773">
    <property type="term" value="C:vacuole"/>
    <property type="evidence" value="ECO:0007669"/>
    <property type="project" value="GOC"/>
</dbReference>
<dbReference type="STRING" id="299467.A0A443RXW6"/>
<evidence type="ECO:0000259" key="9">
    <source>
        <dbReference type="Pfam" id="PF20985"/>
    </source>
</evidence>
<dbReference type="InterPro" id="IPR048501">
    <property type="entry name" value="Legum_prodom"/>
</dbReference>
<dbReference type="GO" id="GO:0051603">
    <property type="term" value="P:proteolysis involved in protein catabolic process"/>
    <property type="evidence" value="ECO:0007669"/>
    <property type="project" value="TreeGrafter"/>
</dbReference>
<sequence length="412" mass="47132">NGTNWVVLVAGSNGYYNYRHQADICHAYHVIHDHGIPDENIIVMMYDDIANNELNPKKGFIRNKPNGPNVYPNVLKDYTGDEVSPQNFLGALSGSKALEEKGKKVVKSTAEDHIFVYFADHGAPGLIAFPIGELSATAFNKVLNKMYDENRYKKMVIYIEACESGSMFENLLSPNINIYATTAANSTESSLACYWDSELETYLGDVYSVKWIEDSDKPSLRDEKLVQQYLKVKKETNTSHVCEFGDMSMHPLPLSEFQGNKIAEKEYAEVTESPITDAVKSEDVPLLIAKHKAKYSLKNVRQYIQMVKGRRYMHKKVEMIAETISQFTDFSLTQLMNTKDSIKDHQCYDNLRETFKKHCFNFSKHPYALRYLYVLVNFCNSVNKDIEMIAKASKEMEIVCLTNNDNLFERIE</sequence>
<dbReference type="CDD" id="cd21115">
    <property type="entry name" value="legumain_C"/>
    <property type="match status" value="1"/>
</dbReference>
<keyword evidence="4" id="KW-0645">Protease</keyword>
<keyword evidence="6" id="KW-0378">Hydrolase</keyword>
<evidence type="ECO:0000313" key="10">
    <source>
        <dbReference type="EMBL" id="RWS20203.1"/>
    </source>
</evidence>
<evidence type="ECO:0000256" key="4">
    <source>
        <dbReference type="ARBA" id="ARBA00022670"/>
    </source>
</evidence>
<comment type="catalytic activity">
    <reaction evidence="1">
        <text>Hydrolysis of proteins and small molecule substrates at -Asn-|-Xaa- bonds.</text>
        <dbReference type="EC" id="3.4.22.34"/>
    </reaction>
</comment>
<dbReference type="AlphaFoldDB" id="A0A443RXW6"/>
<comment type="similarity">
    <text evidence="2">Belongs to the peptidase C13 family.</text>
</comment>
<dbReference type="PANTHER" id="PTHR12000">
    <property type="entry name" value="HEMOGLOBINASE FAMILY MEMBER"/>
    <property type="match status" value="1"/>
</dbReference>
<dbReference type="Pfam" id="PF01650">
    <property type="entry name" value="Peptidase_C13"/>
    <property type="match status" value="1"/>
</dbReference>
<dbReference type="EMBL" id="NCKV01019344">
    <property type="protein sequence ID" value="RWS20203.1"/>
    <property type="molecule type" value="Genomic_DNA"/>
</dbReference>
<dbReference type="PIRSF" id="PIRSF019663">
    <property type="entry name" value="Legumain"/>
    <property type="match status" value="1"/>
</dbReference>
<organism evidence="10 11">
    <name type="scientific">Leptotrombidium deliense</name>
    <dbReference type="NCBI Taxonomy" id="299467"/>
    <lineage>
        <taxon>Eukaryota</taxon>
        <taxon>Metazoa</taxon>
        <taxon>Ecdysozoa</taxon>
        <taxon>Arthropoda</taxon>
        <taxon>Chelicerata</taxon>
        <taxon>Arachnida</taxon>
        <taxon>Acari</taxon>
        <taxon>Acariformes</taxon>
        <taxon>Trombidiformes</taxon>
        <taxon>Prostigmata</taxon>
        <taxon>Anystina</taxon>
        <taxon>Parasitengona</taxon>
        <taxon>Trombiculoidea</taxon>
        <taxon>Trombiculidae</taxon>
        <taxon>Leptotrombidium</taxon>
    </lineage>
</organism>
<dbReference type="GO" id="GO:0006624">
    <property type="term" value="P:vacuolar protein processing"/>
    <property type="evidence" value="ECO:0007669"/>
    <property type="project" value="TreeGrafter"/>
</dbReference>
<feature type="non-terminal residue" evidence="10">
    <location>
        <position position="1"/>
    </location>
</feature>
<dbReference type="FunFam" id="3.40.50.1460:FF:000006">
    <property type="entry name" value="Legumain"/>
    <property type="match status" value="1"/>
</dbReference>
<dbReference type="Gene3D" id="3.40.50.1460">
    <property type="match status" value="1"/>
</dbReference>
<keyword evidence="5" id="KW-0732">Signal</keyword>
<accession>A0A443RXW6</accession>
<dbReference type="VEuPathDB" id="VectorBase:LDEU011837"/>
<feature type="active site" description="Nucleophile" evidence="8">
    <location>
        <position position="162"/>
    </location>
</feature>
<dbReference type="Proteomes" id="UP000288716">
    <property type="component" value="Unassembled WGS sequence"/>
</dbReference>
<dbReference type="PANTHER" id="PTHR12000:SF42">
    <property type="entry name" value="LEGUMAIN"/>
    <property type="match status" value="1"/>
</dbReference>
<gene>
    <name evidence="10" type="ORF">B4U80_11414</name>
</gene>
<reference evidence="10 11" key="1">
    <citation type="journal article" date="2018" name="Gigascience">
        <title>Genomes of trombidid mites reveal novel predicted allergens and laterally-transferred genes associated with secondary metabolism.</title>
        <authorList>
            <person name="Dong X."/>
            <person name="Chaisiri K."/>
            <person name="Xia D."/>
            <person name="Armstrong S.D."/>
            <person name="Fang Y."/>
            <person name="Donnelly M.J."/>
            <person name="Kadowaki T."/>
            <person name="McGarry J.W."/>
            <person name="Darby A.C."/>
            <person name="Makepeace B.L."/>
        </authorList>
    </citation>
    <scope>NUCLEOTIDE SEQUENCE [LARGE SCALE GENOMIC DNA]</scope>
    <source>
        <strain evidence="10">UoL-UT</strain>
    </source>
</reference>
<evidence type="ECO:0000256" key="2">
    <source>
        <dbReference type="ARBA" id="ARBA00009941"/>
    </source>
</evidence>
<feature type="active site" evidence="8">
    <location>
        <position position="121"/>
    </location>
</feature>
<evidence type="ECO:0000313" key="11">
    <source>
        <dbReference type="Proteomes" id="UP000288716"/>
    </source>
</evidence>
<dbReference type="GO" id="GO:0004197">
    <property type="term" value="F:cysteine-type endopeptidase activity"/>
    <property type="evidence" value="ECO:0007669"/>
    <property type="project" value="UniProtKB-EC"/>
</dbReference>